<evidence type="ECO:0000313" key="3">
    <source>
        <dbReference type="Proteomes" id="UP000092460"/>
    </source>
</evidence>
<evidence type="ECO:0000256" key="1">
    <source>
        <dbReference type="SAM" id="Phobius"/>
    </source>
</evidence>
<dbReference type="AlphaFoldDB" id="A0A1B0BYZ9"/>
<keyword evidence="1" id="KW-1133">Transmembrane helix</keyword>
<feature type="transmembrane region" description="Helical" evidence="1">
    <location>
        <begin position="121"/>
        <end position="139"/>
    </location>
</feature>
<reference evidence="2" key="2">
    <citation type="submission" date="2020-05" db="UniProtKB">
        <authorList>
            <consortium name="EnsemblMetazoa"/>
        </authorList>
    </citation>
    <scope>IDENTIFICATION</scope>
    <source>
        <strain evidence="2">IAEA</strain>
    </source>
</reference>
<keyword evidence="1" id="KW-0812">Transmembrane</keyword>
<proteinExistence type="predicted"/>
<dbReference type="VEuPathDB" id="VectorBase:GPPI044697"/>
<name>A0A1B0BYZ9_9MUSC</name>
<dbReference type="EnsemblMetazoa" id="GPPI044697-RA">
    <property type="protein sequence ID" value="GPPI044697-PA"/>
    <property type="gene ID" value="GPPI044697"/>
</dbReference>
<dbReference type="Proteomes" id="UP000092460">
    <property type="component" value="Unassembled WGS sequence"/>
</dbReference>
<keyword evidence="1" id="KW-0472">Membrane</keyword>
<evidence type="ECO:0000313" key="2">
    <source>
        <dbReference type="EnsemblMetazoa" id="GPPI021738-PA"/>
    </source>
</evidence>
<reference evidence="3" key="1">
    <citation type="submission" date="2015-01" db="EMBL/GenBank/DDBJ databases">
        <authorList>
            <person name="Aksoy S."/>
            <person name="Warren W."/>
            <person name="Wilson R.K."/>
        </authorList>
    </citation>
    <scope>NUCLEOTIDE SEQUENCE [LARGE SCALE GENOMIC DNA]</scope>
    <source>
        <strain evidence="3">IAEA</strain>
    </source>
</reference>
<organism evidence="2 3">
    <name type="scientific">Glossina palpalis gambiensis</name>
    <dbReference type="NCBI Taxonomy" id="67801"/>
    <lineage>
        <taxon>Eukaryota</taxon>
        <taxon>Metazoa</taxon>
        <taxon>Ecdysozoa</taxon>
        <taxon>Arthropoda</taxon>
        <taxon>Hexapoda</taxon>
        <taxon>Insecta</taxon>
        <taxon>Pterygota</taxon>
        <taxon>Neoptera</taxon>
        <taxon>Endopterygota</taxon>
        <taxon>Diptera</taxon>
        <taxon>Brachycera</taxon>
        <taxon>Muscomorpha</taxon>
        <taxon>Hippoboscoidea</taxon>
        <taxon>Glossinidae</taxon>
        <taxon>Glossina</taxon>
    </lineage>
</organism>
<dbReference type="EnsemblMetazoa" id="GPPI021738-RA">
    <property type="protein sequence ID" value="GPPI021738-PA"/>
    <property type="gene ID" value="GPPI021738"/>
</dbReference>
<keyword evidence="3" id="KW-1185">Reference proteome</keyword>
<dbReference type="EMBL" id="JXJN01022922">
    <property type="status" value="NOT_ANNOTATED_CDS"/>
    <property type="molecule type" value="Genomic_DNA"/>
</dbReference>
<sequence>MALDSMLADRRIKAFFVFYAYRIRIAAAPFLFSSHNSLFGLCDVRYDEINRYMSCDIKTKKNTLKWSVYGPYNLPIKVLSKFNSIDDTQDKCASLECGLHYCNKAVSGFLCNTFYKLGFKILLHIPIYIVIFTNVWLFNSTKQIAHQYMEQVEVLLLPSRQP</sequence>
<dbReference type="VEuPathDB" id="VectorBase:GPPI021738"/>
<dbReference type="EMBL" id="JXJN01009749">
    <property type="status" value="NOT_ANNOTATED_CDS"/>
    <property type="molecule type" value="Genomic_DNA"/>
</dbReference>
<accession>A0A1B0BYZ9</accession>
<protein>
    <submittedName>
        <fullName evidence="2">Uncharacterized protein</fullName>
    </submittedName>
</protein>